<accession>A0A7W8V5S4</accession>
<dbReference type="Proteomes" id="UP000592780">
    <property type="component" value="Unassembled WGS sequence"/>
</dbReference>
<sequence>MVTAKTKDWGLQFQHLEAHIGNVAAAVKQHEADLKDELSKVAAGGGQHAYARHGWQTGWQAQMVRAVAGKTPDQAFDPYGCNPEIRTWGRVMIADPAGLVIGHYGLGADGRRVVAPVQPTFTPLPDTAAPPKGASAGHFISPMAQHLAMTSSKTKLKAWGVWTRAQRKKGTSTAFHGVRRVALTVKGPGPLLGLGFNLPKTATPRSEEEARWLLEAFERRATFKQVMDGCPFSSAQARKSLQVALETLHHGSTQALRSSNPIAFPQLSSFFDALGLEVQSSYGVLSVWDRVASPSGWSLVTAYATGGPTLTEQIELSVDGSSKPDGALTGMVSDGVTTKTGTVKDGKVVLT</sequence>
<gene>
    <name evidence="1" type="ORF">HDG40_002236</name>
</gene>
<name>A0A7W8V5S4_PARAM</name>
<evidence type="ECO:0000313" key="1">
    <source>
        <dbReference type="EMBL" id="MBB5424092.1"/>
    </source>
</evidence>
<comment type="caution">
    <text evidence="1">The sequence shown here is derived from an EMBL/GenBank/DDBJ whole genome shotgun (WGS) entry which is preliminary data.</text>
</comment>
<dbReference type="RefSeq" id="WP_184129572.1">
    <property type="nucleotide sequence ID" value="NZ_JACHDD010000003.1"/>
</dbReference>
<dbReference type="AlphaFoldDB" id="A0A7W8V5S4"/>
<evidence type="ECO:0000313" key="2">
    <source>
        <dbReference type="Proteomes" id="UP000592780"/>
    </source>
</evidence>
<dbReference type="EMBL" id="JACHDD010000003">
    <property type="protein sequence ID" value="MBB5424092.1"/>
    <property type="molecule type" value="Genomic_DNA"/>
</dbReference>
<protein>
    <submittedName>
        <fullName evidence="1">Uncharacterized protein</fullName>
    </submittedName>
</protein>
<keyword evidence="2" id="KW-1185">Reference proteome</keyword>
<reference evidence="1 2" key="1">
    <citation type="submission" date="2020-08" db="EMBL/GenBank/DDBJ databases">
        <title>Genomic Encyclopedia of Type Strains, Phase IV (KMG-V): Genome sequencing to study the core and pangenomes of soil and plant-associated prokaryotes.</title>
        <authorList>
            <person name="Whitman W."/>
        </authorList>
    </citation>
    <scope>NUCLEOTIDE SEQUENCE [LARGE SCALE GENOMIC DNA]</scope>
    <source>
        <strain evidence="1 2">JPY158</strain>
    </source>
</reference>
<proteinExistence type="predicted"/>
<organism evidence="1 2">
    <name type="scientific">Paraburkholderia atlantica</name>
    <dbReference type="NCBI Taxonomy" id="2654982"/>
    <lineage>
        <taxon>Bacteria</taxon>
        <taxon>Pseudomonadati</taxon>
        <taxon>Pseudomonadota</taxon>
        <taxon>Betaproteobacteria</taxon>
        <taxon>Burkholderiales</taxon>
        <taxon>Burkholderiaceae</taxon>
        <taxon>Paraburkholderia</taxon>
    </lineage>
</organism>